<gene>
    <name evidence="5" type="ORF">F5613_003286</name>
</gene>
<dbReference type="Gene3D" id="3.40.50.300">
    <property type="entry name" value="P-loop containing nucleotide triphosphate hydrolases"/>
    <property type="match status" value="1"/>
</dbReference>
<dbReference type="PIRSF" id="PIRSF003073">
    <property type="entry name" value="DNAC_TnpB_IstB"/>
    <property type="match status" value="1"/>
</dbReference>
<dbReference type="PANTHER" id="PTHR30050">
    <property type="entry name" value="CHROMOSOMAL REPLICATION INITIATOR PROTEIN DNAA"/>
    <property type="match status" value="1"/>
</dbReference>
<comment type="caution">
    <text evidence="5">The sequence shown here is derived from an EMBL/GenBank/DDBJ whole genome shotgun (WGS) entry which is preliminary data.</text>
</comment>
<dbReference type="SUPFAM" id="SSF52540">
    <property type="entry name" value="P-loop containing nucleoside triphosphate hydrolases"/>
    <property type="match status" value="1"/>
</dbReference>
<dbReference type="NCBIfam" id="NF038214">
    <property type="entry name" value="IS21_help_AAA"/>
    <property type="match status" value="1"/>
</dbReference>
<dbReference type="AlphaFoldDB" id="A0A8E2D6M5"/>
<proteinExistence type="inferred from homology"/>
<comment type="similarity">
    <text evidence="1">Belongs to the IS21/IS1162 putative ATP-binding protein family.</text>
</comment>
<dbReference type="CDD" id="cd00009">
    <property type="entry name" value="AAA"/>
    <property type="match status" value="1"/>
</dbReference>
<dbReference type="InterPro" id="IPR003593">
    <property type="entry name" value="AAA+_ATPase"/>
</dbReference>
<dbReference type="GO" id="GO:0006260">
    <property type="term" value="P:DNA replication"/>
    <property type="evidence" value="ECO:0007669"/>
    <property type="project" value="TreeGrafter"/>
</dbReference>
<keyword evidence="2" id="KW-0547">Nucleotide-binding</keyword>
<reference evidence="5 6" key="1">
    <citation type="submission" date="2020-07" db="EMBL/GenBank/DDBJ databases">
        <title>Genomic Encyclopedia of Type Strains, Phase IV (KMG-IV): sequencing the most valuable type-strain genomes for metagenomic binning, comparative biology and taxonomic classification.</title>
        <authorList>
            <person name="Goeker M."/>
        </authorList>
    </citation>
    <scope>NUCLEOTIDE SEQUENCE [LARGE SCALE GENOMIC DNA]</scope>
    <source>
        <strain evidence="5 6">DSM 23697</strain>
    </source>
</reference>
<keyword evidence="3" id="KW-0067">ATP-binding</keyword>
<dbReference type="RefSeq" id="WP_179400461.1">
    <property type="nucleotide sequence ID" value="NZ_JACCCY010000007.1"/>
</dbReference>
<dbReference type="InterPro" id="IPR027417">
    <property type="entry name" value="P-loop_NTPase"/>
</dbReference>
<accession>A0A8E2D6M5</accession>
<evidence type="ECO:0000256" key="2">
    <source>
        <dbReference type="ARBA" id="ARBA00022741"/>
    </source>
</evidence>
<dbReference type="GO" id="GO:0005524">
    <property type="term" value="F:ATP binding"/>
    <property type="evidence" value="ECO:0007669"/>
    <property type="project" value="UniProtKB-KW"/>
</dbReference>
<dbReference type="Proteomes" id="UP000574332">
    <property type="component" value="Unassembled WGS sequence"/>
</dbReference>
<dbReference type="InterPro" id="IPR028350">
    <property type="entry name" value="DNAC/IstB-like"/>
</dbReference>
<keyword evidence="6" id="KW-1185">Reference proteome</keyword>
<dbReference type="EMBL" id="JACCCY010000007">
    <property type="protein sequence ID" value="NYI51113.1"/>
    <property type="molecule type" value="Genomic_DNA"/>
</dbReference>
<dbReference type="SMART" id="SM00382">
    <property type="entry name" value="AAA"/>
    <property type="match status" value="1"/>
</dbReference>
<evidence type="ECO:0000313" key="5">
    <source>
        <dbReference type="EMBL" id="NYI51113.1"/>
    </source>
</evidence>
<sequence>MEQIKSRLAGLRLPGMAHCWQTLYETRKVNELSLSDGLELLLQSEEDQRTSNRCARLLKNAAFRYKASIEELSNDPARGIDKSLITRLSLGEYIKNGDSILITGAAGVGKSFLASALGHQACLQGYSVAYYNMQKLMIKLKQNRLEGIIIRQFEKLAATELLIIDDFGLTTLERQQQLDLMEIIEDRHNRKATIIASQFPVASWFDIIGEETIADAILDRIVHTSHRFELKGESLRKKL</sequence>
<dbReference type="Pfam" id="PF01695">
    <property type="entry name" value="IstB_IS21"/>
    <property type="match status" value="1"/>
</dbReference>
<evidence type="ECO:0000256" key="1">
    <source>
        <dbReference type="ARBA" id="ARBA00008059"/>
    </source>
</evidence>
<dbReference type="PANTHER" id="PTHR30050:SF4">
    <property type="entry name" value="ATP-BINDING PROTEIN RV3427C IN INSERTION SEQUENCE-RELATED"/>
    <property type="match status" value="1"/>
</dbReference>
<evidence type="ECO:0000256" key="3">
    <source>
        <dbReference type="ARBA" id="ARBA00022840"/>
    </source>
</evidence>
<evidence type="ECO:0000313" key="6">
    <source>
        <dbReference type="Proteomes" id="UP000574332"/>
    </source>
</evidence>
<name>A0A8E2D6M5_9PORP</name>
<feature type="domain" description="AAA+ ATPase" evidence="4">
    <location>
        <begin position="96"/>
        <end position="229"/>
    </location>
</feature>
<dbReference type="InterPro" id="IPR047661">
    <property type="entry name" value="IstB"/>
</dbReference>
<organism evidence="5 6">
    <name type="scientific">Macellibacteroides fermentans</name>
    <dbReference type="NCBI Taxonomy" id="879969"/>
    <lineage>
        <taxon>Bacteria</taxon>
        <taxon>Pseudomonadati</taxon>
        <taxon>Bacteroidota</taxon>
        <taxon>Bacteroidia</taxon>
        <taxon>Bacteroidales</taxon>
        <taxon>Porphyromonadaceae</taxon>
        <taxon>Macellibacteroides</taxon>
    </lineage>
</organism>
<dbReference type="InterPro" id="IPR002611">
    <property type="entry name" value="IstB_ATP-bd"/>
</dbReference>
<evidence type="ECO:0000259" key="4">
    <source>
        <dbReference type="SMART" id="SM00382"/>
    </source>
</evidence>
<protein>
    <submittedName>
        <fullName evidence="5">DNA replication protein DnaC</fullName>
    </submittedName>
</protein>